<sequence>GGGTEAKHACDNLMARKKRGRTGGNKFSRL</sequence>
<proteinExistence type="predicted"/>
<feature type="region of interest" description="Disordered" evidence="1">
    <location>
        <begin position="1"/>
        <end position="30"/>
    </location>
</feature>
<feature type="compositionally biased region" description="Basic and acidic residues" evidence="1">
    <location>
        <begin position="1"/>
        <end position="10"/>
    </location>
</feature>
<dbReference type="EMBL" id="BARW01005138">
    <property type="protein sequence ID" value="GAI75814.1"/>
    <property type="molecule type" value="Genomic_DNA"/>
</dbReference>
<comment type="caution">
    <text evidence="2">The sequence shown here is derived from an EMBL/GenBank/DDBJ whole genome shotgun (WGS) entry which is preliminary data.</text>
</comment>
<reference evidence="2" key="1">
    <citation type="journal article" date="2014" name="Front. Microbiol.">
        <title>High frequency of phylogenetically diverse reductive dehalogenase-homologous genes in deep subseafloor sedimentary metagenomes.</title>
        <authorList>
            <person name="Kawai M."/>
            <person name="Futagami T."/>
            <person name="Toyoda A."/>
            <person name="Takaki Y."/>
            <person name="Nishi S."/>
            <person name="Hori S."/>
            <person name="Arai W."/>
            <person name="Tsubouchi T."/>
            <person name="Morono Y."/>
            <person name="Uchiyama I."/>
            <person name="Ito T."/>
            <person name="Fujiyama A."/>
            <person name="Inagaki F."/>
            <person name="Takami H."/>
        </authorList>
    </citation>
    <scope>NUCLEOTIDE SEQUENCE</scope>
    <source>
        <strain evidence="2">Expedition CK06-06</strain>
    </source>
</reference>
<organism evidence="2">
    <name type="scientific">marine sediment metagenome</name>
    <dbReference type="NCBI Taxonomy" id="412755"/>
    <lineage>
        <taxon>unclassified sequences</taxon>
        <taxon>metagenomes</taxon>
        <taxon>ecological metagenomes</taxon>
    </lineage>
</organism>
<feature type="non-terminal residue" evidence="2">
    <location>
        <position position="1"/>
    </location>
</feature>
<name>X1T731_9ZZZZ</name>
<accession>X1T731</accession>
<gene>
    <name evidence="2" type="ORF">S12H4_11442</name>
</gene>
<evidence type="ECO:0000256" key="1">
    <source>
        <dbReference type="SAM" id="MobiDB-lite"/>
    </source>
</evidence>
<evidence type="ECO:0000313" key="2">
    <source>
        <dbReference type="EMBL" id="GAI75814.1"/>
    </source>
</evidence>
<protein>
    <submittedName>
        <fullName evidence="2">Uncharacterized protein</fullName>
    </submittedName>
</protein>
<dbReference type="AlphaFoldDB" id="X1T731"/>